<evidence type="ECO:0000259" key="1">
    <source>
        <dbReference type="PROSITE" id="PS50106"/>
    </source>
</evidence>
<dbReference type="Pfam" id="PF10608">
    <property type="entry name" value="MAGUK_N_PEST"/>
    <property type="match status" value="1"/>
</dbReference>
<dbReference type="SMART" id="SM00228">
    <property type="entry name" value="PDZ"/>
    <property type="match status" value="2"/>
</dbReference>
<sequence>MVFSGLYWLREAQKLFRVCNRIAISRSCCDNHRENSLATADHGPSVIFTPPVLSSLFPLKRHIMVMMYHALLRPTVPMACIYCLLMTARMQTLPPIIVNADSLDAGPYVNGSDGMYKYEEIILERGNSGLGFSIAGGVDNPHIPDDPGIFITKIIPGEVVHSKAVEALKEAGPVVRLLVRRRQAPPETILEVNLLKGPKGNQHIPGDNSIYITKIIEGGAAQKDGRLQTGDRLLAVNNIILQDVRHEEAVAALKNTSDMVYLKVAKPGPVHLNDMYAPPDYSSSTQHLQSQPHLKDDLVLCNYLVKSSAFFPFTGLGLPPAFPTMVDNHVGHNSSMAYMGGMEPKPVYPPPQVTPSRYSPVPRHMLGEEDFTRAEPIYSAIHKPHGDTSPPSPHLCSRGSGDVGCSPAPPALCQSLVPYTGSYPPARPPSFPLPQRNLQRYTGKALKRNGSLPRAAYSFAA</sequence>
<dbReference type="Gene3D" id="2.30.42.10">
    <property type="match status" value="2"/>
</dbReference>
<dbReference type="Proteomes" id="UP000830375">
    <property type="component" value="Unassembled WGS sequence"/>
</dbReference>
<feature type="domain" description="PDZ" evidence="1">
    <location>
        <begin position="191"/>
        <end position="268"/>
    </location>
</feature>
<protein>
    <recommendedName>
        <fullName evidence="1">PDZ domain-containing protein</fullName>
    </recommendedName>
</protein>
<dbReference type="PANTHER" id="PTHR23119">
    <property type="entry name" value="DISCS LARGE"/>
    <property type="match status" value="1"/>
</dbReference>
<dbReference type="CDD" id="cd06724">
    <property type="entry name" value="PDZ2_Dlg1-2-4-like"/>
    <property type="match status" value="1"/>
</dbReference>
<gene>
    <name evidence="2" type="ORF">H4Q32_020867</name>
</gene>
<dbReference type="EMBL" id="JACTAM010000014">
    <property type="protein sequence ID" value="KAI2656850.1"/>
    <property type="molecule type" value="Genomic_DNA"/>
</dbReference>
<keyword evidence="3" id="KW-1185">Reference proteome</keyword>
<dbReference type="Pfam" id="PF00595">
    <property type="entry name" value="PDZ"/>
    <property type="match status" value="1"/>
</dbReference>
<comment type="caution">
    <text evidence="2">The sequence shown here is derived from an EMBL/GenBank/DDBJ whole genome shotgun (WGS) entry which is preliminary data.</text>
</comment>
<dbReference type="PANTHER" id="PTHR23119:SF28">
    <property type="entry name" value="DISKS LARGE HOMOLOG 3"/>
    <property type="match status" value="1"/>
</dbReference>
<reference evidence="2 3" key="1">
    <citation type="submission" date="2022-01" db="EMBL/GenBank/DDBJ databases">
        <title>A high-quality chromosome-level genome assembly of rohu carp, Labeo rohita.</title>
        <authorList>
            <person name="Arick M.A. II"/>
            <person name="Hsu C.-Y."/>
            <person name="Magbanua Z."/>
            <person name="Pechanova O."/>
            <person name="Grover C."/>
            <person name="Miller E."/>
            <person name="Thrash A."/>
            <person name="Ezzel L."/>
            <person name="Alam S."/>
            <person name="Benzie J."/>
            <person name="Hamilton M."/>
            <person name="Karsi A."/>
            <person name="Lawrence M.L."/>
            <person name="Peterson D.G."/>
        </authorList>
    </citation>
    <scope>NUCLEOTIDE SEQUENCE [LARGE SCALE GENOMIC DNA]</scope>
    <source>
        <strain evidence="3">BAU-BD-2019</strain>
        <tissue evidence="2">Blood</tissue>
    </source>
</reference>
<evidence type="ECO:0000313" key="2">
    <source>
        <dbReference type="EMBL" id="KAI2656850.1"/>
    </source>
</evidence>
<dbReference type="InterPro" id="IPR050614">
    <property type="entry name" value="Synaptic_Scaffolding_LAP-MAGUK"/>
</dbReference>
<name>A0ABQ8M2K1_LABRO</name>
<dbReference type="InterPro" id="IPR001478">
    <property type="entry name" value="PDZ"/>
</dbReference>
<dbReference type="InterPro" id="IPR019590">
    <property type="entry name" value="DLG1_PEST_dom"/>
</dbReference>
<dbReference type="InterPro" id="IPR019583">
    <property type="entry name" value="DLG1-4_PDZ_assoc"/>
</dbReference>
<dbReference type="Gene3D" id="6.20.370.60">
    <property type="match status" value="1"/>
</dbReference>
<proteinExistence type="predicted"/>
<dbReference type="InterPro" id="IPR036034">
    <property type="entry name" value="PDZ_sf"/>
</dbReference>
<dbReference type="PROSITE" id="PS50106">
    <property type="entry name" value="PDZ"/>
    <property type="match status" value="2"/>
</dbReference>
<accession>A0ABQ8M2K1</accession>
<organism evidence="2 3">
    <name type="scientific">Labeo rohita</name>
    <name type="common">Indian major carp</name>
    <name type="synonym">Cyprinus rohita</name>
    <dbReference type="NCBI Taxonomy" id="84645"/>
    <lineage>
        <taxon>Eukaryota</taxon>
        <taxon>Metazoa</taxon>
        <taxon>Chordata</taxon>
        <taxon>Craniata</taxon>
        <taxon>Vertebrata</taxon>
        <taxon>Euteleostomi</taxon>
        <taxon>Actinopterygii</taxon>
        <taxon>Neopterygii</taxon>
        <taxon>Teleostei</taxon>
        <taxon>Ostariophysi</taxon>
        <taxon>Cypriniformes</taxon>
        <taxon>Cyprinidae</taxon>
        <taxon>Labeoninae</taxon>
        <taxon>Labeonini</taxon>
        <taxon>Labeo</taxon>
    </lineage>
</organism>
<dbReference type="Pfam" id="PF10600">
    <property type="entry name" value="PDZ_assoc"/>
    <property type="match status" value="1"/>
</dbReference>
<evidence type="ECO:0000313" key="3">
    <source>
        <dbReference type="Proteomes" id="UP000830375"/>
    </source>
</evidence>
<dbReference type="SUPFAM" id="SSF50156">
    <property type="entry name" value="PDZ domain-like"/>
    <property type="match status" value="2"/>
</dbReference>
<feature type="domain" description="PDZ" evidence="1">
    <location>
        <begin position="120"/>
        <end position="177"/>
    </location>
</feature>